<name>A0A1H9VPN4_9MICO</name>
<dbReference type="PRINTS" id="PR00344">
    <property type="entry name" value="BCTRLSENSOR"/>
</dbReference>
<evidence type="ECO:0000256" key="1">
    <source>
        <dbReference type="ARBA" id="ARBA00000085"/>
    </source>
</evidence>
<feature type="domain" description="Histidine kinase" evidence="20">
    <location>
        <begin position="612"/>
        <end position="703"/>
    </location>
</feature>
<keyword evidence="8" id="KW-0597">Phosphoprotein</keyword>
<evidence type="ECO:0000256" key="16">
    <source>
        <dbReference type="ARBA" id="ARBA00023014"/>
    </source>
</evidence>
<comment type="function">
    <text evidence="17">Member of the two-component regulatory system NreB/NreC involved in the control of dissimilatory nitrate/nitrite reduction in response to oxygen. NreB functions as a direct oxygen sensor histidine kinase which is autophosphorylated, in the absence of oxygen, probably at the conserved histidine residue, and transfers its phosphate group probably to a conserved aspartate residue of NreC. NreB/NreC activates the expression of the nitrate (narGHJI) and nitrite (nir) reductase operons, as well as the putative nitrate transporter gene narT.</text>
</comment>
<keyword evidence="11" id="KW-0547">Nucleotide-binding</keyword>
<keyword evidence="16" id="KW-0411">Iron-sulfur</keyword>
<keyword evidence="9" id="KW-0808">Transferase</keyword>
<keyword evidence="22" id="KW-1185">Reference proteome</keyword>
<dbReference type="SMART" id="SM00065">
    <property type="entry name" value="GAF"/>
    <property type="match status" value="1"/>
</dbReference>
<evidence type="ECO:0000256" key="19">
    <source>
        <dbReference type="SAM" id="Phobius"/>
    </source>
</evidence>
<dbReference type="EC" id="2.7.13.3" evidence="4"/>
<dbReference type="AlphaFoldDB" id="A0A1H9VPN4"/>
<evidence type="ECO:0000256" key="18">
    <source>
        <dbReference type="ARBA" id="ARBA00030800"/>
    </source>
</evidence>
<keyword evidence="13" id="KW-0067">ATP-binding</keyword>
<dbReference type="InterPro" id="IPR036890">
    <property type="entry name" value="HATPase_C_sf"/>
</dbReference>
<evidence type="ECO:0000256" key="15">
    <source>
        <dbReference type="ARBA" id="ARBA00023012"/>
    </source>
</evidence>
<dbReference type="GO" id="GO:0005524">
    <property type="term" value="F:ATP binding"/>
    <property type="evidence" value="ECO:0007669"/>
    <property type="project" value="UniProtKB-KW"/>
</dbReference>
<keyword evidence="6" id="KW-0004">4Fe-4S</keyword>
<comment type="subcellular location">
    <subcellularLocation>
        <location evidence="3">Cytoplasm</location>
    </subcellularLocation>
</comment>
<gene>
    <name evidence="21" type="ORF">SAMN05216199_2477</name>
</gene>
<keyword evidence="14" id="KW-0408">Iron</keyword>
<dbReference type="Gene3D" id="3.30.565.10">
    <property type="entry name" value="Histidine kinase-like ATPase, C-terminal domain"/>
    <property type="match status" value="1"/>
</dbReference>
<dbReference type="Gene3D" id="1.20.5.1930">
    <property type="match status" value="1"/>
</dbReference>
<keyword evidence="19" id="KW-1133">Transmembrane helix</keyword>
<feature type="transmembrane region" description="Helical" evidence="19">
    <location>
        <begin position="212"/>
        <end position="236"/>
    </location>
</feature>
<dbReference type="PROSITE" id="PS50109">
    <property type="entry name" value="HIS_KIN"/>
    <property type="match status" value="1"/>
</dbReference>
<feature type="transmembrane region" description="Helical" evidence="19">
    <location>
        <begin position="274"/>
        <end position="294"/>
    </location>
</feature>
<evidence type="ECO:0000313" key="22">
    <source>
        <dbReference type="Proteomes" id="UP000199019"/>
    </source>
</evidence>
<proteinExistence type="predicted"/>
<comment type="catalytic activity">
    <reaction evidence="1">
        <text>ATP + protein L-histidine = ADP + protein N-phospho-L-histidine.</text>
        <dbReference type="EC" id="2.7.13.3"/>
    </reaction>
</comment>
<feature type="transmembrane region" description="Helical" evidence="19">
    <location>
        <begin position="62"/>
        <end position="81"/>
    </location>
</feature>
<dbReference type="InterPro" id="IPR004358">
    <property type="entry name" value="Sig_transdc_His_kin-like_C"/>
</dbReference>
<keyword evidence="10" id="KW-0479">Metal-binding</keyword>
<feature type="transmembrane region" description="Helical" evidence="19">
    <location>
        <begin position="88"/>
        <end position="114"/>
    </location>
</feature>
<dbReference type="PANTHER" id="PTHR24421:SF10">
    <property type="entry name" value="NITRATE_NITRITE SENSOR PROTEIN NARQ"/>
    <property type="match status" value="1"/>
</dbReference>
<evidence type="ECO:0000256" key="17">
    <source>
        <dbReference type="ARBA" id="ARBA00024827"/>
    </source>
</evidence>
<evidence type="ECO:0000256" key="12">
    <source>
        <dbReference type="ARBA" id="ARBA00022777"/>
    </source>
</evidence>
<feature type="transmembrane region" description="Helical" evidence="19">
    <location>
        <begin position="160"/>
        <end position="179"/>
    </location>
</feature>
<evidence type="ECO:0000256" key="4">
    <source>
        <dbReference type="ARBA" id="ARBA00012438"/>
    </source>
</evidence>
<evidence type="ECO:0000256" key="10">
    <source>
        <dbReference type="ARBA" id="ARBA00022723"/>
    </source>
</evidence>
<evidence type="ECO:0000256" key="7">
    <source>
        <dbReference type="ARBA" id="ARBA00022490"/>
    </source>
</evidence>
<feature type="transmembrane region" description="Helical" evidence="19">
    <location>
        <begin position="26"/>
        <end position="47"/>
    </location>
</feature>
<dbReference type="EMBL" id="FOHB01000004">
    <property type="protein sequence ID" value="SES23508.1"/>
    <property type="molecule type" value="Genomic_DNA"/>
</dbReference>
<evidence type="ECO:0000256" key="6">
    <source>
        <dbReference type="ARBA" id="ARBA00022485"/>
    </source>
</evidence>
<dbReference type="Pfam" id="PF07730">
    <property type="entry name" value="HisKA_3"/>
    <property type="match status" value="1"/>
</dbReference>
<comment type="cofactor">
    <cofactor evidence="2">
        <name>[4Fe-4S] cluster</name>
        <dbReference type="ChEBI" id="CHEBI:49883"/>
    </cofactor>
</comment>
<feature type="transmembrane region" description="Helical" evidence="19">
    <location>
        <begin position="248"/>
        <end position="268"/>
    </location>
</feature>
<evidence type="ECO:0000256" key="3">
    <source>
        <dbReference type="ARBA" id="ARBA00004496"/>
    </source>
</evidence>
<evidence type="ECO:0000256" key="13">
    <source>
        <dbReference type="ARBA" id="ARBA00022840"/>
    </source>
</evidence>
<evidence type="ECO:0000256" key="11">
    <source>
        <dbReference type="ARBA" id="ARBA00022741"/>
    </source>
</evidence>
<evidence type="ECO:0000256" key="2">
    <source>
        <dbReference type="ARBA" id="ARBA00001966"/>
    </source>
</evidence>
<keyword evidence="7" id="KW-0963">Cytoplasm</keyword>
<dbReference type="GO" id="GO:0005737">
    <property type="term" value="C:cytoplasm"/>
    <property type="evidence" value="ECO:0007669"/>
    <property type="project" value="UniProtKB-SubCell"/>
</dbReference>
<reference evidence="22" key="1">
    <citation type="submission" date="2016-10" db="EMBL/GenBank/DDBJ databases">
        <authorList>
            <person name="Varghese N."/>
            <person name="Submissions S."/>
        </authorList>
    </citation>
    <scope>NUCLEOTIDE SEQUENCE [LARGE SCALE GENOMIC DNA]</scope>
    <source>
        <strain evidence="22">CGMCC 1.6963</strain>
    </source>
</reference>
<evidence type="ECO:0000256" key="9">
    <source>
        <dbReference type="ARBA" id="ARBA00022679"/>
    </source>
</evidence>
<evidence type="ECO:0000259" key="20">
    <source>
        <dbReference type="PROSITE" id="PS50109"/>
    </source>
</evidence>
<dbReference type="GO" id="GO:0000155">
    <property type="term" value="F:phosphorelay sensor kinase activity"/>
    <property type="evidence" value="ECO:0007669"/>
    <property type="project" value="InterPro"/>
</dbReference>
<dbReference type="SMART" id="SM00387">
    <property type="entry name" value="HATPase_c"/>
    <property type="match status" value="1"/>
</dbReference>
<accession>A0A1H9VPN4</accession>
<dbReference type="Pfam" id="PF02518">
    <property type="entry name" value="HATPase_c"/>
    <property type="match status" value="1"/>
</dbReference>
<evidence type="ECO:0000256" key="8">
    <source>
        <dbReference type="ARBA" id="ARBA00022553"/>
    </source>
</evidence>
<protein>
    <recommendedName>
        <fullName evidence="5">Oxygen sensor histidine kinase NreB</fullName>
        <ecNumber evidence="4">2.7.13.3</ecNumber>
    </recommendedName>
    <alternativeName>
        <fullName evidence="18">Nitrogen regulation protein B</fullName>
    </alternativeName>
</protein>
<evidence type="ECO:0000256" key="5">
    <source>
        <dbReference type="ARBA" id="ARBA00017322"/>
    </source>
</evidence>
<sequence>MSPVTSQTSLPAPVAPAVVAARGSRVGAGLAALAVALSAVTVVLDLANRGADVPASAALDPGWIGCLTGLAQVVPGALLLRQLPRHPVAWLLVGSGLFWVVDSLCSSWTAYAVYTAPGTPGASAAFYLYQRLGAGLLLGLPLILLVFPHGRLPQEPLWRRLSLASIALTALLPVLLAVVPSTTAERFAGAPLDPALARLDVDPVSIALPWGVWRVLLTVAYAGVFLSLLVPLAVVVRRYRAGDAVGRAQLRWLVWAAVINVIVIVVGMNVTDPLPGILLCLGVGVTSAAIVVAVNRHNLYAVDRLISATLVYALLAGAVVLIDVLVFALAGAVLGQRDSALVAIAVVAAVYAPLRDRLARVVRRLRRGSRDDPYAVVSALAEQLEVSSSPDQQLVAVAQAVGEAFRSPYVRVEIAGPSGKRQVVEHGSPAGRAVELPVVYRGERVGQLTLCPAGSSELSERDQRLLGDVVRQAAAAARASELSASLQASREQIVTAREEERRRLRRDLHDSLGPSLGAVTLRIETARNLASRNPAEADRLLDQATSDVAAVLADVRRLVHDLRPPALDELGLVRAIDQLARRLESPDLTITVVDEGVDGAALPAAVEVAAFRIASEAVNNVVRHSGARRCTVRLSFTDARPWGPTHAVVVEVEDDGRGIPQDVAAGVGMLSLRERAAELGGTVSVECPPGRGTLVRAVLPCGTTATTPPRTGASTDAR</sequence>
<dbReference type="Proteomes" id="UP000199019">
    <property type="component" value="Unassembled WGS sequence"/>
</dbReference>
<evidence type="ECO:0000313" key="21">
    <source>
        <dbReference type="EMBL" id="SES23508.1"/>
    </source>
</evidence>
<keyword evidence="19" id="KW-0812">Transmembrane</keyword>
<dbReference type="SUPFAM" id="SSF55874">
    <property type="entry name" value="ATPase domain of HSP90 chaperone/DNA topoisomerase II/histidine kinase"/>
    <property type="match status" value="1"/>
</dbReference>
<dbReference type="GO" id="GO:0046983">
    <property type="term" value="F:protein dimerization activity"/>
    <property type="evidence" value="ECO:0007669"/>
    <property type="project" value="InterPro"/>
</dbReference>
<dbReference type="InterPro" id="IPR050482">
    <property type="entry name" value="Sensor_HK_TwoCompSys"/>
</dbReference>
<dbReference type="PANTHER" id="PTHR24421">
    <property type="entry name" value="NITRATE/NITRITE SENSOR PROTEIN NARX-RELATED"/>
    <property type="match status" value="1"/>
</dbReference>
<dbReference type="GO" id="GO:0051539">
    <property type="term" value="F:4 iron, 4 sulfur cluster binding"/>
    <property type="evidence" value="ECO:0007669"/>
    <property type="project" value="UniProtKB-KW"/>
</dbReference>
<evidence type="ECO:0000256" key="14">
    <source>
        <dbReference type="ARBA" id="ARBA00023004"/>
    </source>
</evidence>
<keyword evidence="15" id="KW-0902">Two-component regulatory system</keyword>
<dbReference type="GO" id="GO:0016020">
    <property type="term" value="C:membrane"/>
    <property type="evidence" value="ECO:0007669"/>
    <property type="project" value="InterPro"/>
</dbReference>
<dbReference type="CDD" id="cd16917">
    <property type="entry name" value="HATPase_UhpB-NarQ-NarX-like"/>
    <property type="match status" value="1"/>
</dbReference>
<dbReference type="InterPro" id="IPR003594">
    <property type="entry name" value="HATPase_dom"/>
</dbReference>
<dbReference type="GO" id="GO:0046872">
    <property type="term" value="F:metal ion binding"/>
    <property type="evidence" value="ECO:0007669"/>
    <property type="project" value="UniProtKB-KW"/>
</dbReference>
<keyword evidence="12 21" id="KW-0418">Kinase</keyword>
<dbReference type="InterPro" id="IPR003018">
    <property type="entry name" value="GAF"/>
</dbReference>
<dbReference type="STRING" id="587636.SAMN05216199_2477"/>
<feature type="transmembrane region" description="Helical" evidence="19">
    <location>
        <begin position="126"/>
        <end position="148"/>
    </location>
</feature>
<keyword evidence="19" id="KW-0472">Membrane</keyword>
<dbReference type="InterPro" id="IPR005467">
    <property type="entry name" value="His_kinase_dom"/>
</dbReference>
<feature type="transmembrane region" description="Helical" evidence="19">
    <location>
        <begin position="306"/>
        <end position="334"/>
    </location>
</feature>
<organism evidence="21 22">
    <name type="scientific">Pedococcus cremeus</name>
    <dbReference type="NCBI Taxonomy" id="587636"/>
    <lineage>
        <taxon>Bacteria</taxon>
        <taxon>Bacillati</taxon>
        <taxon>Actinomycetota</taxon>
        <taxon>Actinomycetes</taxon>
        <taxon>Micrococcales</taxon>
        <taxon>Intrasporangiaceae</taxon>
        <taxon>Pedococcus</taxon>
    </lineage>
</organism>
<dbReference type="InterPro" id="IPR011712">
    <property type="entry name" value="Sig_transdc_His_kin_sub3_dim/P"/>
</dbReference>